<protein>
    <submittedName>
        <fullName evidence="2">Uncharacterized protein</fullName>
    </submittedName>
</protein>
<organism evidence="2 3">
    <name type="scientific">Gigaspora rosea</name>
    <dbReference type="NCBI Taxonomy" id="44941"/>
    <lineage>
        <taxon>Eukaryota</taxon>
        <taxon>Fungi</taxon>
        <taxon>Fungi incertae sedis</taxon>
        <taxon>Mucoromycota</taxon>
        <taxon>Glomeromycotina</taxon>
        <taxon>Glomeromycetes</taxon>
        <taxon>Diversisporales</taxon>
        <taxon>Gigasporaceae</taxon>
        <taxon>Gigaspora</taxon>
    </lineage>
</organism>
<evidence type="ECO:0000256" key="1">
    <source>
        <dbReference type="SAM" id="Coils"/>
    </source>
</evidence>
<evidence type="ECO:0000313" key="3">
    <source>
        <dbReference type="Proteomes" id="UP000266673"/>
    </source>
</evidence>
<feature type="coiled-coil region" evidence="1">
    <location>
        <begin position="15"/>
        <end position="91"/>
    </location>
</feature>
<evidence type="ECO:0000313" key="2">
    <source>
        <dbReference type="EMBL" id="RIB15567.1"/>
    </source>
</evidence>
<name>A0A397V2F9_9GLOM</name>
<gene>
    <name evidence="2" type="ORF">C2G38_2192054</name>
</gene>
<dbReference type="OrthoDB" id="2441747at2759"/>
<keyword evidence="1" id="KW-0175">Coiled coil</keyword>
<dbReference type="EMBL" id="QKWP01000734">
    <property type="protein sequence ID" value="RIB15567.1"/>
    <property type="molecule type" value="Genomic_DNA"/>
</dbReference>
<keyword evidence="3" id="KW-1185">Reference proteome</keyword>
<reference evidence="2 3" key="1">
    <citation type="submission" date="2018-06" db="EMBL/GenBank/DDBJ databases">
        <title>Comparative genomics reveals the genomic features of Rhizophagus irregularis, R. cerebriforme, R. diaphanum and Gigaspora rosea, and their symbiotic lifestyle signature.</title>
        <authorList>
            <person name="Morin E."/>
            <person name="San Clemente H."/>
            <person name="Chen E.C.H."/>
            <person name="De La Providencia I."/>
            <person name="Hainaut M."/>
            <person name="Kuo A."/>
            <person name="Kohler A."/>
            <person name="Murat C."/>
            <person name="Tang N."/>
            <person name="Roy S."/>
            <person name="Loubradou J."/>
            <person name="Henrissat B."/>
            <person name="Grigoriev I.V."/>
            <person name="Corradi N."/>
            <person name="Roux C."/>
            <person name="Martin F.M."/>
        </authorList>
    </citation>
    <scope>NUCLEOTIDE SEQUENCE [LARGE SCALE GENOMIC DNA]</scope>
    <source>
        <strain evidence="2 3">DAOM 194757</strain>
    </source>
</reference>
<accession>A0A397V2F9</accession>
<sequence length="497" mass="57952">MANKQSKVDSLEEPISKLVAENDILRRENTEIKSENIKLKTENAKLKQALKEHESRFMKLEQNDKDTASENAKLKARVAKLEQKQLQTDKEKSNILYYEELSSQYSTSPVCTENKSLKDKEIDEFVDSIYEEQVSKEIIQRIREKKLREQELSSISVEELCSEKVRLKVPLEQNSKSVPIQPEETKVSYDYIVAHPSRNQAQKESIEVIKNKEPDISDHNENDKHIVIELAHLYQKARKAKKNTIYAKQEEILSWYYYAEGFERRVNNNLSICRNNNRADDLARIQVYDKIWDCLSGVSRENFRKQTQRACKIYKLFNGIGKDRIKRVKSYSANEISKLSNSQIQYIIQHFTKESRNKQYPDLYREGSNGNDITDESLCPLCKLDHDDNETGHEPWQLPKAVISTPPKPKTSDFKPITYEAKPDPELIKLIIKSVLEHFTYLKFRNSFRGIDNYNFASAQPWSSPCPICDGKHGNYGLHGEWYKNETEYCLTCNTKQ</sequence>
<dbReference type="Proteomes" id="UP000266673">
    <property type="component" value="Unassembled WGS sequence"/>
</dbReference>
<proteinExistence type="predicted"/>
<comment type="caution">
    <text evidence="2">The sequence shown here is derived from an EMBL/GenBank/DDBJ whole genome shotgun (WGS) entry which is preliminary data.</text>
</comment>
<dbReference type="AlphaFoldDB" id="A0A397V2F9"/>